<evidence type="ECO:0000256" key="7">
    <source>
        <dbReference type="SAM" id="Phobius"/>
    </source>
</evidence>
<protein>
    <recommendedName>
        <fullName evidence="3">tRNA pseudouridine(55) synthase</fullName>
        <ecNumber evidence="3">5.4.99.25</ecNumber>
    </recommendedName>
</protein>
<dbReference type="NCBIfam" id="TIGR00431">
    <property type="entry name" value="TruB"/>
    <property type="match status" value="1"/>
</dbReference>
<dbReference type="PANTHER" id="PTHR13767:SF2">
    <property type="entry name" value="PSEUDOURIDYLATE SYNTHASE TRUB1"/>
    <property type="match status" value="1"/>
</dbReference>
<comment type="similarity">
    <text evidence="2">Belongs to the pseudouridine synthase TruB family.</text>
</comment>
<dbReference type="InterPro" id="IPR002501">
    <property type="entry name" value="PsdUridine_synth_N"/>
</dbReference>
<evidence type="ECO:0000256" key="1">
    <source>
        <dbReference type="ARBA" id="ARBA00001166"/>
    </source>
</evidence>
<dbReference type="InterPro" id="IPR032819">
    <property type="entry name" value="TruB_C"/>
</dbReference>
<dbReference type="OrthoDB" id="9995526at2759"/>
<keyword evidence="5" id="KW-0413">Isomerase</keyword>
<dbReference type="InterPro" id="IPR014780">
    <property type="entry name" value="tRNA_psdUridine_synth_TruB"/>
</dbReference>
<evidence type="ECO:0000313" key="10">
    <source>
        <dbReference type="EMBL" id="CEP16583.1"/>
    </source>
</evidence>
<evidence type="ECO:0000259" key="9">
    <source>
        <dbReference type="Pfam" id="PF16198"/>
    </source>
</evidence>
<feature type="region of interest" description="Disordered" evidence="6">
    <location>
        <begin position="211"/>
        <end position="241"/>
    </location>
</feature>
<evidence type="ECO:0000256" key="6">
    <source>
        <dbReference type="SAM" id="MobiDB-lite"/>
    </source>
</evidence>
<proteinExistence type="inferred from homology"/>
<dbReference type="EMBL" id="LN733219">
    <property type="protein sequence ID" value="CEP16583.1"/>
    <property type="molecule type" value="Genomic_DNA"/>
</dbReference>
<evidence type="ECO:0000313" key="11">
    <source>
        <dbReference type="Proteomes" id="UP000054107"/>
    </source>
</evidence>
<dbReference type="AlphaFoldDB" id="A0A0B7NML4"/>
<evidence type="ECO:0000256" key="5">
    <source>
        <dbReference type="ARBA" id="ARBA00023235"/>
    </source>
</evidence>
<dbReference type="Proteomes" id="UP000054107">
    <property type="component" value="Unassembled WGS sequence"/>
</dbReference>
<feature type="domain" description="tRNA pseudouridylate synthase B C-terminal" evidence="9">
    <location>
        <begin position="417"/>
        <end position="452"/>
    </location>
</feature>
<dbReference type="InterPro" id="IPR020103">
    <property type="entry name" value="PsdUridine_synth_cat_dom_sf"/>
</dbReference>
<organism evidence="10 11">
    <name type="scientific">Parasitella parasitica</name>
    <dbReference type="NCBI Taxonomy" id="35722"/>
    <lineage>
        <taxon>Eukaryota</taxon>
        <taxon>Fungi</taxon>
        <taxon>Fungi incertae sedis</taxon>
        <taxon>Mucoromycota</taxon>
        <taxon>Mucoromycotina</taxon>
        <taxon>Mucoromycetes</taxon>
        <taxon>Mucorales</taxon>
        <taxon>Mucorineae</taxon>
        <taxon>Mucoraceae</taxon>
        <taxon>Parasitella</taxon>
    </lineage>
</organism>
<evidence type="ECO:0000256" key="2">
    <source>
        <dbReference type="ARBA" id="ARBA00008999"/>
    </source>
</evidence>
<dbReference type="STRING" id="35722.A0A0B7NML4"/>
<evidence type="ECO:0000259" key="8">
    <source>
        <dbReference type="Pfam" id="PF01509"/>
    </source>
</evidence>
<dbReference type="EC" id="5.4.99.25" evidence="3"/>
<evidence type="ECO:0000256" key="4">
    <source>
        <dbReference type="ARBA" id="ARBA00022694"/>
    </source>
</evidence>
<sequence length="478" mass="53828">MYRDPRFDIHIVTASPTLERRTIKSWFNLTSAKDSLAVKVTSDWFPIPLPSGVFNRTWNMHVILLERNPLEQLSKPTTIALNINSNDTPNIEIQVVQLSPVPVVIHKESFPSQWKLAVIIVAVVIVIIAVCIIVWLYKNMQKQKKKAAEAKAEAAAAPAANEQLDPNNNKVQSSILSTPDAMMIADTFRQVMSNTSDIDKQRNQVGEDLLKRQLESEGTSVSEVERRTSSTKQKTKKVAGPRGWSSRKAVDFVQYALSNELWTRQSPLGQKHRLKIGHGGTLDPMAEGVLGLGRGCKELTDYLECTKEYIVQAKFGQSTDTFDAEGQVMQIGRTDHLTRDLIEKTLPQYQGHVTQVPPIYSALKMNGRKLYDYARQGMPLPKPIEPRRVFIEDIKLIDFNEKECKLRIICGGGTYMRSLVHDIAISMGTYAHMTALQRTRQGRFTIDDTLKLDSNFSVESVASRYKITVDFKEGHATN</sequence>
<keyword evidence="7" id="KW-0472">Membrane</keyword>
<keyword evidence="7" id="KW-0812">Transmembrane</keyword>
<dbReference type="SUPFAM" id="SSF55120">
    <property type="entry name" value="Pseudouridine synthase"/>
    <property type="match status" value="1"/>
</dbReference>
<gene>
    <name evidence="10" type="primary">PARPA_10855.1 scaffold 41979</name>
</gene>
<dbReference type="GO" id="GO:1990481">
    <property type="term" value="P:mRNA pseudouridine synthesis"/>
    <property type="evidence" value="ECO:0007669"/>
    <property type="project" value="TreeGrafter"/>
</dbReference>
<keyword evidence="7" id="KW-1133">Transmembrane helix</keyword>
<dbReference type="HAMAP" id="MF_01080">
    <property type="entry name" value="TruB_bact"/>
    <property type="match status" value="1"/>
</dbReference>
<reference evidence="10 11" key="1">
    <citation type="submission" date="2014-09" db="EMBL/GenBank/DDBJ databases">
        <authorList>
            <person name="Ellenberger Sabrina"/>
        </authorList>
    </citation>
    <scope>NUCLEOTIDE SEQUENCE [LARGE SCALE GENOMIC DNA]</scope>
    <source>
        <strain evidence="10 11">CBS 412.66</strain>
    </source>
</reference>
<evidence type="ECO:0000256" key="3">
    <source>
        <dbReference type="ARBA" id="ARBA00012787"/>
    </source>
</evidence>
<dbReference type="Gene3D" id="3.30.2350.10">
    <property type="entry name" value="Pseudouridine synthase"/>
    <property type="match status" value="1"/>
</dbReference>
<dbReference type="GO" id="GO:0006400">
    <property type="term" value="P:tRNA modification"/>
    <property type="evidence" value="ECO:0007669"/>
    <property type="project" value="TreeGrafter"/>
</dbReference>
<accession>A0A0B7NML4</accession>
<dbReference type="GO" id="GO:0005634">
    <property type="term" value="C:nucleus"/>
    <property type="evidence" value="ECO:0007669"/>
    <property type="project" value="TreeGrafter"/>
</dbReference>
<dbReference type="Pfam" id="PF16198">
    <property type="entry name" value="TruB_C_2"/>
    <property type="match status" value="1"/>
</dbReference>
<feature type="transmembrane region" description="Helical" evidence="7">
    <location>
        <begin position="116"/>
        <end position="137"/>
    </location>
</feature>
<keyword evidence="4" id="KW-0819">tRNA processing</keyword>
<name>A0A0B7NML4_9FUNG</name>
<feature type="domain" description="Pseudouridine synthase II N-terminal" evidence="8">
    <location>
        <begin position="275"/>
        <end position="416"/>
    </location>
</feature>
<keyword evidence="11" id="KW-1185">Reference proteome</keyword>
<dbReference type="PANTHER" id="PTHR13767">
    <property type="entry name" value="TRNA-PSEUDOURIDINE SYNTHASE"/>
    <property type="match status" value="1"/>
</dbReference>
<dbReference type="GO" id="GO:0160148">
    <property type="term" value="F:tRNA pseudouridine(55) synthase activity"/>
    <property type="evidence" value="ECO:0007669"/>
    <property type="project" value="UniProtKB-EC"/>
</dbReference>
<dbReference type="Pfam" id="PF01509">
    <property type="entry name" value="TruB_N"/>
    <property type="match status" value="1"/>
</dbReference>
<dbReference type="GO" id="GO:0003723">
    <property type="term" value="F:RNA binding"/>
    <property type="evidence" value="ECO:0007669"/>
    <property type="project" value="InterPro"/>
</dbReference>
<comment type="catalytic activity">
    <reaction evidence="1">
        <text>a uridine in mRNA = a pseudouridine in mRNA</text>
        <dbReference type="Rhea" id="RHEA:56644"/>
        <dbReference type="Rhea" id="RHEA-COMP:14658"/>
        <dbReference type="Rhea" id="RHEA-COMP:14659"/>
        <dbReference type="ChEBI" id="CHEBI:65314"/>
        <dbReference type="ChEBI" id="CHEBI:65315"/>
    </reaction>
</comment>